<feature type="coiled-coil region" evidence="1">
    <location>
        <begin position="444"/>
        <end position="494"/>
    </location>
</feature>
<organism evidence="3 4">
    <name type="scientific">Methylomonas denitrificans</name>
    <dbReference type="NCBI Taxonomy" id="1538553"/>
    <lineage>
        <taxon>Bacteria</taxon>
        <taxon>Pseudomonadati</taxon>
        <taxon>Pseudomonadota</taxon>
        <taxon>Gammaproteobacteria</taxon>
        <taxon>Methylococcales</taxon>
        <taxon>Methylococcaceae</taxon>
        <taxon>Methylomonas</taxon>
    </lineage>
</organism>
<feature type="coiled-coil region" evidence="1">
    <location>
        <begin position="184"/>
        <end position="361"/>
    </location>
</feature>
<name>A0A126T1A5_9GAMM</name>
<dbReference type="SUPFAM" id="SSF52540">
    <property type="entry name" value="P-loop containing nucleoside triphosphate hydrolases"/>
    <property type="match status" value="1"/>
</dbReference>
<dbReference type="Gene3D" id="3.40.50.300">
    <property type="entry name" value="P-loop containing nucleotide triphosphate hydrolases"/>
    <property type="match status" value="2"/>
</dbReference>
<keyword evidence="1" id="KW-0175">Coiled coil</keyword>
<dbReference type="GO" id="GO:0016887">
    <property type="term" value="F:ATP hydrolysis activity"/>
    <property type="evidence" value="ECO:0007669"/>
    <property type="project" value="InterPro"/>
</dbReference>
<dbReference type="RefSeq" id="WP_062327817.1">
    <property type="nucleotide sequence ID" value="NZ_CP014476.1"/>
</dbReference>
<dbReference type="STRING" id="1538553.JT25_005105"/>
<gene>
    <name evidence="3" type="ORF">JT25_005105</name>
</gene>
<evidence type="ECO:0000313" key="3">
    <source>
        <dbReference type="EMBL" id="AMK75870.1"/>
    </source>
</evidence>
<dbReference type="EMBL" id="CP014476">
    <property type="protein sequence ID" value="AMK75870.1"/>
    <property type="molecule type" value="Genomic_DNA"/>
</dbReference>
<dbReference type="PANTHER" id="PTHR32114">
    <property type="entry name" value="ABC TRANSPORTER ABCH.3"/>
    <property type="match status" value="1"/>
</dbReference>
<evidence type="ECO:0000256" key="1">
    <source>
        <dbReference type="SAM" id="Coils"/>
    </source>
</evidence>
<proteinExistence type="predicted"/>
<dbReference type="Pfam" id="PF13558">
    <property type="entry name" value="SbcC_Walker_B"/>
    <property type="match status" value="1"/>
</dbReference>
<dbReference type="Pfam" id="PF13476">
    <property type="entry name" value="AAA_23"/>
    <property type="match status" value="1"/>
</dbReference>
<feature type="domain" description="Rad50/SbcC-type AAA" evidence="2">
    <location>
        <begin position="6"/>
        <end position="278"/>
    </location>
</feature>
<evidence type="ECO:0000313" key="4">
    <source>
        <dbReference type="Proteomes" id="UP000030512"/>
    </source>
</evidence>
<keyword evidence="4" id="KW-1185">Reference proteome</keyword>
<evidence type="ECO:0000259" key="2">
    <source>
        <dbReference type="Pfam" id="PF13476"/>
    </source>
</evidence>
<dbReference type="Proteomes" id="UP000030512">
    <property type="component" value="Chromosome"/>
</dbReference>
<protein>
    <submittedName>
        <fullName evidence="3">Chromosome segregation protein SMC</fullName>
    </submittedName>
</protein>
<feature type="coiled-coil region" evidence="1">
    <location>
        <begin position="787"/>
        <end position="861"/>
    </location>
</feature>
<dbReference type="KEGG" id="mdn:JT25_005105"/>
<feature type="coiled-coil region" evidence="1">
    <location>
        <begin position="659"/>
        <end position="720"/>
    </location>
</feature>
<reference evidence="3 4" key="1">
    <citation type="journal article" date="2015" name="Environ. Microbiol.">
        <title>Methane oxidation coupled to nitrate reduction under hypoxia by the Gammaproteobacterium Methylomonas denitrificans, sp. nov. type strain FJG1.</title>
        <authorList>
            <person name="Kits K.D."/>
            <person name="Klotz M.G."/>
            <person name="Stein L.Y."/>
        </authorList>
    </citation>
    <scope>NUCLEOTIDE SEQUENCE [LARGE SCALE GENOMIC DNA]</scope>
    <source>
        <strain evidence="3 4">FJG1</strain>
    </source>
</reference>
<dbReference type="PANTHER" id="PTHR32114:SF2">
    <property type="entry name" value="ABC TRANSPORTER ABCH.3"/>
    <property type="match status" value="1"/>
</dbReference>
<sequence length="1147" mass="129053">MRILNIVFKNINSLEGEGRVDFDQGPIADSGVFAITGPNGSGKTSILDVITLGLYGETFRFDKPAEHVITKQANDSFAQVEFALDGEKFRSSWHVKRPAAANHGQVLQPEMSLTRLNDEHELLARTPNTVRTRIAELTGMDFHKFSKSMVLPQGDFAAFLNALDSERMDILEKISGTSIYAEYRQQTEDNFQKSLTRLTQLQQDIALIPLLSPEALQAAEQDLQDFKDQVTELKSQQSQLQQQLLTIENIKAIEGRQKQLLERSRKVEAQIEQLQKDLQKIADTQQATQFREELILLDGKQGQIVQSQATLDAYRQELHALQRQFGENVSSAAPSLDGKTLEEQKQAIDTLKLKVSDLKLELPRETELLQSLQLQLDERKASLADIESWLQVHQADASLLTDFPDVVQLRNLRTELAELAGKQKTQANWTKNTSNALKKNQIALRDTKTSVAELSERIEVARRTLLELAQGKSFEELKELLVEQQARVNDFQELHSLAAVNAKFTKKSFFSWFSRNKTPELLDETRLQARLDGLREEMDREENIGKALEQAVLNEALLKKFSGDRGKLVDGKPCFLCGSLHHPYVSKPPIQTNSKKALVDQRGKMQALKAAIDGISSQLAVAKKQGSQLSAREQRLQQMRSQWLVLSNRLNIVSAELDIHNLSLQKRLLDEESQELEKIKNLVNDHAQLQRNVVKWTAEVEAKQALLEKLTASVEQLDATWHNRPPEYVESEQQFASRTAEEKALVDKLEKQLVLLGEKLPGKGKENILFDKLNSRRQDYQIRELRQKGLLEEIASLQDRLQASQARIVSYQEQMADGLSSLQSEESLGLHLAILEKQKLIVELERQLATQQLELDAMRRVLTNKIPGGVFADVDSLRTALGLLDRRSEIEQTLEQQNQQLAKIGEDLAKVSVDLQNELAITPANLNEADLLTIQRQLSQKIDIAEQEVATLGTKLDKQTAYREKYQNLQALLAEQLGMHAQAEAEMQLINDEQGGFRRRIQQLLVDNLLSQANRILEKLSGRYYIRSLASDNGLALEVEDTKQKNLRRLPKTLSGGESFVVSLALALALAEIANNGKAIDSLFLDEGFGNLDAEALYLAMSALEGLKTQGKTVGVISHVEAVKKRIKTQIELVKKANGMSELKMVA</sequence>
<accession>A0A126T1A5</accession>
<dbReference type="InterPro" id="IPR038729">
    <property type="entry name" value="Rad50/SbcC_AAA"/>
</dbReference>
<dbReference type="GO" id="GO:0006302">
    <property type="term" value="P:double-strand break repair"/>
    <property type="evidence" value="ECO:0007669"/>
    <property type="project" value="InterPro"/>
</dbReference>
<dbReference type="InterPro" id="IPR027417">
    <property type="entry name" value="P-loop_NTPase"/>
</dbReference>
<dbReference type="AlphaFoldDB" id="A0A126T1A5"/>
<feature type="coiled-coil region" evidence="1">
    <location>
        <begin position="524"/>
        <end position="551"/>
    </location>
</feature>
<dbReference type="OrthoDB" id="9795626at2"/>